<reference evidence="1" key="1">
    <citation type="submission" date="2021-01" db="EMBL/GenBank/DDBJ databases">
        <authorList>
            <person name="Corre E."/>
            <person name="Pelletier E."/>
            <person name="Niang G."/>
            <person name="Scheremetjew M."/>
            <person name="Finn R."/>
            <person name="Kale V."/>
            <person name="Holt S."/>
            <person name="Cochrane G."/>
            <person name="Meng A."/>
            <person name="Brown T."/>
            <person name="Cohen L."/>
        </authorList>
    </citation>
    <scope>NUCLEOTIDE SEQUENCE</scope>
    <source>
        <strain evidence="1">CCMP1594</strain>
    </source>
</reference>
<protein>
    <submittedName>
        <fullName evidence="1">Uncharacterized protein</fullName>
    </submittedName>
</protein>
<dbReference type="AlphaFoldDB" id="A0A7S4LC86"/>
<gene>
    <name evidence="1" type="ORF">EGYM00163_LOCUS31008</name>
</gene>
<evidence type="ECO:0000313" key="1">
    <source>
        <dbReference type="EMBL" id="CAE0819838.1"/>
    </source>
</evidence>
<organism evidence="1">
    <name type="scientific">Eutreptiella gymnastica</name>
    <dbReference type="NCBI Taxonomy" id="73025"/>
    <lineage>
        <taxon>Eukaryota</taxon>
        <taxon>Discoba</taxon>
        <taxon>Euglenozoa</taxon>
        <taxon>Euglenida</taxon>
        <taxon>Spirocuta</taxon>
        <taxon>Euglenophyceae</taxon>
        <taxon>Eutreptiales</taxon>
        <taxon>Eutreptiaceae</taxon>
        <taxon>Eutreptiella</taxon>
    </lineage>
</organism>
<sequence>MPLTLGLAIRETAAGHRLLPLQLAAERKPIAGEGMAPQIRGEGSFPIVLSPNIRCFCDVGTNLVPLSPSVPWTAMGTLGLCTPPDASPGASFANHLTHGWSQRPASAGRIVAVLWRKRPCLGTAALRCSPKGVSGFQLRGGGGQ</sequence>
<proteinExistence type="predicted"/>
<accession>A0A7S4LC86</accession>
<dbReference type="EMBL" id="HBJA01089104">
    <property type="protein sequence ID" value="CAE0819838.1"/>
    <property type="molecule type" value="Transcribed_RNA"/>
</dbReference>
<name>A0A7S4LC86_9EUGL</name>